<dbReference type="GeneID" id="89926773"/>
<dbReference type="EMBL" id="JAVRRT010000008">
    <property type="protein sequence ID" value="KAK5169456.1"/>
    <property type="molecule type" value="Genomic_DNA"/>
</dbReference>
<keyword evidence="2" id="KW-0812">Transmembrane</keyword>
<dbReference type="Pfam" id="PF15159">
    <property type="entry name" value="PIG-Y"/>
    <property type="match status" value="1"/>
</dbReference>
<feature type="transmembrane region" description="Helical" evidence="2">
    <location>
        <begin position="379"/>
        <end position="404"/>
    </location>
</feature>
<evidence type="ECO:0000313" key="4">
    <source>
        <dbReference type="Proteomes" id="UP001337655"/>
    </source>
</evidence>
<sequence>MADATTPSPPIKRSVARGDVRYRRTTVTGTPPPIQTKTKDRTTTLEVPRPPTSPTTVSPKSDSKEKRAISSNILHKFNILRRGSGSGERPPSRELRPPSREKEATSPTRALSNQKSFEDDFAVEDAPSSVSETEREGTISPKPRQVSTTRKRTGSLRKAALLGGRRNVTEGREREAGFSPQQAPLNLPELRRDDEVLSRGVPQERHDTTDGGHLSVLEEKFSGPRSLKRQQSYETTIYSTSSDNSWTKPAAVSAARLSLLTGHQDRTRAATVSTTTTTTTDLGSPLDLKSPTSQFSYTSTESDDPLTFPPRSKPIPAPISSSSTSYFPLLSPTDSQTSFPPTSKSKKRRSPLSRTLTLQSPPPTEVPPHDYTETETWGWILLLTTWLTFTVGMGSCLGLWSWAWDVGDTPYAPPDLEDDPTLPVVGYYPALMVLSGVVAWVWITVAWVGMKYFRHAKIEV</sequence>
<accession>A0AAV9P8G8</accession>
<feature type="transmembrane region" description="Helical" evidence="2">
    <location>
        <begin position="424"/>
        <end position="448"/>
    </location>
</feature>
<keyword evidence="2" id="KW-0472">Membrane</keyword>
<feature type="compositionally biased region" description="Low complexity" evidence="1">
    <location>
        <begin position="331"/>
        <end position="343"/>
    </location>
</feature>
<feature type="compositionally biased region" description="Basic and acidic residues" evidence="1">
    <location>
        <begin position="167"/>
        <end position="176"/>
    </location>
</feature>
<keyword evidence="2" id="KW-1133">Transmembrane helix</keyword>
<proteinExistence type="predicted"/>
<dbReference type="PANTHER" id="PTHR39400">
    <property type="entry name" value="YALI0E29227P"/>
    <property type="match status" value="1"/>
</dbReference>
<dbReference type="PANTHER" id="PTHR39400:SF1">
    <property type="entry name" value="PIG-P DOMAIN-CONTAINING PROTEIN"/>
    <property type="match status" value="1"/>
</dbReference>
<dbReference type="AlphaFoldDB" id="A0AAV9P8G8"/>
<evidence type="ECO:0000256" key="1">
    <source>
        <dbReference type="SAM" id="MobiDB-lite"/>
    </source>
</evidence>
<feature type="compositionally biased region" description="Basic and acidic residues" evidence="1">
    <location>
        <begin position="90"/>
        <end position="104"/>
    </location>
</feature>
<feature type="compositionally biased region" description="Polar residues" evidence="1">
    <location>
        <begin position="105"/>
        <end position="115"/>
    </location>
</feature>
<feature type="compositionally biased region" description="Pro residues" evidence="1">
    <location>
        <begin position="307"/>
        <end position="317"/>
    </location>
</feature>
<organism evidence="3 4">
    <name type="scientific">Saxophila tyrrhenica</name>
    <dbReference type="NCBI Taxonomy" id="1690608"/>
    <lineage>
        <taxon>Eukaryota</taxon>
        <taxon>Fungi</taxon>
        <taxon>Dikarya</taxon>
        <taxon>Ascomycota</taxon>
        <taxon>Pezizomycotina</taxon>
        <taxon>Dothideomycetes</taxon>
        <taxon>Dothideomycetidae</taxon>
        <taxon>Mycosphaerellales</taxon>
        <taxon>Extremaceae</taxon>
        <taxon>Saxophila</taxon>
    </lineage>
</organism>
<evidence type="ECO:0000256" key="2">
    <source>
        <dbReference type="SAM" id="Phobius"/>
    </source>
</evidence>
<evidence type="ECO:0000313" key="3">
    <source>
        <dbReference type="EMBL" id="KAK5169456.1"/>
    </source>
</evidence>
<dbReference type="Proteomes" id="UP001337655">
    <property type="component" value="Unassembled WGS sequence"/>
</dbReference>
<feature type="compositionally biased region" description="Polar residues" evidence="1">
    <location>
        <begin position="290"/>
        <end position="300"/>
    </location>
</feature>
<protein>
    <submittedName>
        <fullName evidence="3">Uncharacterized protein</fullName>
    </submittedName>
</protein>
<comment type="caution">
    <text evidence="3">The sequence shown here is derived from an EMBL/GenBank/DDBJ whole genome shotgun (WGS) entry which is preliminary data.</text>
</comment>
<keyword evidence="4" id="KW-1185">Reference proteome</keyword>
<feature type="region of interest" description="Disordered" evidence="1">
    <location>
        <begin position="331"/>
        <end position="370"/>
    </location>
</feature>
<dbReference type="RefSeq" id="XP_064658802.1">
    <property type="nucleotide sequence ID" value="XM_064802677.1"/>
</dbReference>
<reference evidence="3 4" key="1">
    <citation type="submission" date="2023-08" db="EMBL/GenBank/DDBJ databases">
        <title>Black Yeasts Isolated from many extreme environments.</title>
        <authorList>
            <person name="Coleine C."/>
            <person name="Stajich J.E."/>
            <person name="Selbmann L."/>
        </authorList>
    </citation>
    <scope>NUCLEOTIDE SEQUENCE [LARGE SCALE GENOMIC DNA]</scope>
    <source>
        <strain evidence="3 4">CCFEE 5935</strain>
    </source>
</reference>
<feature type="region of interest" description="Disordered" evidence="1">
    <location>
        <begin position="1"/>
        <end position="191"/>
    </location>
</feature>
<dbReference type="InterPro" id="IPR029164">
    <property type="entry name" value="PIG-Y"/>
</dbReference>
<feature type="compositionally biased region" description="Low complexity" evidence="1">
    <location>
        <begin position="269"/>
        <end position="280"/>
    </location>
</feature>
<name>A0AAV9P8G8_9PEZI</name>
<feature type="region of interest" description="Disordered" evidence="1">
    <location>
        <begin position="265"/>
        <end position="317"/>
    </location>
</feature>
<gene>
    <name evidence="3" type="ORF">LTR77_005432</name>
</gene>